<protein>
    <submittedName>
        <fullName evidence="1">Uncharacterized protein</fullName>
    </submittedName>
</protein>
<comment type="caution">
    <text evidence="1">The sequence shown here is derived from an EMBL/GenBank/DDBJ whole genome shotgun (WGS) entry which is preliminary data.</text>
</comment>
<organism evidence="1 2">
    <name type="scientific">Sulfitobacter pacificus</name>
    <dbReference type="NCBI Taxonomy" id="1499314"/>
    <lineage>
        <taxon>Bacteria</taxon>
        <taxon>Pseudomonadati</taxon>
        <taxon>Pseudomonadota</taxon>
        <taxon>Alphaproteobacteria</taxon>
        <taxon>Rhodobacterales</taxon>
        <taxon>Roseobacteraceae</taxon>
        <taxon>Sulfitobacter</taxon>
    </lineage>
</organism>
<gene>
    <name evidence="1" type="ORF">GCM10007927_28710</name>
</gene>
<reference evidence="1" key="1">
    <citation type="journal article" date="2014" name="Int. J. Syst. Evol. Microbiol.">
        <title>Complete genome of a new Firmicutes species belonging to the dominant human colonic microbiota ('Ruminococcus bicirculans') reveals two chromosomes and a selective capacity to utilize plant glucans.</title>
        <authorList>
            <consortium name="NISC Comparative Sequencing Program"/>
            <person name="Wegmann U."/>
            <person name="Louis P."/>
            <person name="Goesmann A."/>
            <person name="Henrissat B."/>
            <person name="Duncan S.H."/>
            <person name="Flint H.J."/>
        </authorList>
    </citation>
    <scope>NUCLEOTIDE SEQUENCE</scope>
    <source>
        <strain evidence="1">NBRC 109915</strain>
    </source>
</reference>
<reference evidence="1" key="2">
    <citation type="submission" date="2023-01" db="EMBL/GenBank/DDBJ databases">
        <title>Draft genome sequence of Sulfitobacter pacificus strain NBRC 109915.</title>
        <authorList>
            <person name="Sun Q."/>
            <person name="Mori K."/>
        </authorList>
    </citation>
    <scope>NUCLEOTIDE SEQUENCE</scope>
    <source>
        <strain evidence="1">NBRC 109915</strain>
    </source>
</reference>
<evidence type="ECO:0000313" key="2">
    <source>
        <dbReference type="Proteomes" id="UP001161388"/>
    </source>
</evidence>
<accession>A0ABQ5VLP2</accession>
<name>A0ABQ5VLP2_9RHOB</name>
<dbReference type="RefSeq" id="WP_284374506.1">
    <property type="nucleotide sequence ID" value="NZ_BSNL01000001.1"/>
</dbReference>
<evidence type="ECO:0000313" key="1">
    <source>
        <dbReference type="EMBL" id="GLQ28068.1"/>
    </source>
</evidence>
<keyword evidence="2" id="KW-1185">Reference proteome</keyword>
<proteinExistence type="predicted"/>
<sequence>MADQEKALLDDIQDRLAEWQQGDLTFDCAEFLFLDQSEDENEPYEPLLDAGIEGCVVISQTCDVVRDITKIPNVTVCPLVKIDGQRVSDVEKGMAPRYGFLANVPNGVVADFSRAMSVSKKLLIGWQRTRGCTNDNELLEFATSLERFFGRFAFPDNFSDSLRSLRSIVYGKHEKNSDLGRALRSIRELRVYPHENWTNEKSVPVTFVLVLEQEEDRELKDRDLIWKEISEKLKAIEWVEPFSLHEDEMYLTTLIDMTAAEYLSSYPLDLNALSYARRYIKG</sequence>
<dbReference type="Proteomes" id="UP001161388">
    <property type="component" value="Unassembled WGS sequence"/>
</dbReference>
<dbReference type="EMBL" id="BSNL01000001">
    <property type="protein sequence ID" value="GLQ28068.1"/>
    <property type="molecule type" value="Genomic_DNA"/>
</dbReference>